<dbReference type="RefSeq" id="WP_014254313.1">
    <property type="nucleotide sequence ID" value="NC_016627.1"/>
</dbReference>
<feature type="domain" description="LicD/FKTN/FKRP nucleotidyltransferase" evidence="1">
    <location>
        <begin position="28"/>
        <end position="256"/>
    </location>
</feature>
<dbReference type="GO" id="GO:0009100">
    <property type="term" value="P:glycoprotein metabolic process"/>
    <property type="evidence" value="ECO:0007669"/>
    <property type="project" value="UniProtKB-ARBA"/>
</dbReference>
<dbReference type="eggNOG" id="COG3475">
    <property type="taxonomic scope" value="Bacteria"/>
</dbReference>
<dbReference type="OrthoDB" id="9786100at2"/>
<dbReference type="KEGG" id="ccl:Clocl_1018"/>
<dbReference type="PANTHER" id="PTHR43404">
    <property type="entry name" value="LIPOPOLYSACCHARIDE CHOLINEPHOSPHOTRANSFERASE LICD"/>
    <property type="match status" value="1"/>
</dbReference>
<reference evidence="3" key="1">
    <citation type="submission" date="2011-12" db="EMBL/GenBank/DDBJ databases">
        <title>Complete sequence of Clostridium clariflavum DSM 19732.</title>
        <authorList>
            <consortium name="US DOE Joint Genome Institute"/>
            <person name="Lucas S."/>
            <person name="Han J."/>
            <person name="Lapidus A."/>
            <person name="Cheng J.-F."/>
            <person name="Goodwin L."/>
            <person name="Pitluck S."/>
            <person name="Peters L."/>
            <person name="Teshima H."/>
            <person name="Detter J.C."/>
            <person name="Han C."/>
            <person name="Tapia R."/>
            <person name="Land M."/>
            <person name="Hauser L."/>
            <person name="Kyrpides N."/>
            <person name="Ivanova N."/>
            <person name="Pagani I."/>
            <person name="Kitzmiller T."/>
            <person name="Lynd L."/>
            <person name="Izquierdo J."/>
            <person name="Woyke T."/>
        </authorList>
    </citation>
    <scope>NUCLEOTIDE SEQUENCE [LARGE SCALE GENOMIC DNA]</scope>
    <source>
        <strain evidence="3">DSM 19732 / NBRC 101661 / EBR45</strain>
    </source>
</reference>
<protein>
    <submittedName>
        <fullName evidence="2">LPS biosynthesis protein</fullName>
    </submittedName>
</protein>
<dbReference type="EMBL" id="CP003065">
    <property type="protein sequence ID" value="AEV67695.1"/>
    <property type="molecule type" value="Genomic_DNA"/>
</dbReference>
<accession>G8LXI4</accession>
<name>G8LXI4_ACECE</name>
<evidence type="ECO:0000313" key="2">
    <source>
        <dbReference type="EMBL" id="AEV67695.1"/>
    </source>
</evidence>
<dbReference type="STRING" id="720554.Clocl_1018"/>
<dbReference type="HOGENOM" id="CLU_075543_0_0_9"/>
<proteinExistence type="predicted"/>
<evidence type="ECO:0000313" key="3">
    <source>
        <dbReference type="Proteomes" id="UP000005435"/>
    </source>
</evidence>
<dbReference type="InterPro" id="IPR007074">
    <property type="entry name" value="LicD/FKTN/FKRP_NTP_transf"/>
</dbReference>
<reference evidence="2 3" key="2">
    <citation type="journal article" date="2012" name="Stand. Genomic Sci.">
        <title>Complete Genome Sequence of Clostridium clariflavum DSM 19732.</title>
        <authorList>
            <person name="Izquierdo J.A."/>
            <person name="Goodwin L."/>
            <person name="Davenport K.W."/>
            <person name="Teshima H."/>
            <person name="Bruce D."/>
            <person name="Detter C."/>
            <person name="Tapia R."/>
            <person name="Han S."/>
            <person name="Land M."/>
            <person name="Hauser L."/>
            <person name="Jeffries C.D."/>
            <person name="Han J."/>
            <person name="Pitluck S."/>
            <person name="Nolan M."/>
            <person name="Chen A."/>
            <person name="Huntemann M."/>
            <person name="Mavromatis K."/>
            <person name="Mikhailova N."/>
            <person name="Liolios K."/>
            <person name="Woyke T."/>
            <person name="Lynd L.R."/>
        </authorList>
    </citation>
    <scope>NUCLEOTIDE SEQUENCE [LARGE SCALE GENOMIC DNA]</scope>
    <source>
        <strain evidence="3">DSM 19732 / NBRC 101661 / EBR45</strain>
    </source>
</reference>
<gene>
    <name evidence="2" type="ordered locus">Clocl_1018</name>
</gene>
<dbReference type="PANTHER" id="PTHR43404:SF2">
    <property type="entry name" value="LIPOPOLYSACCHARIDE CHOLINEPHOSPHOTRANSFERASE LICD"/>
    <property type="match status" value="1"/>
</dbReference>
<dbReference type="InterPro" id="IPR052942">
    <property type="entry name" value="LPS_cholinephosphotransferase"/>
</dbReference>
<dbReference type="Proteomes" id="UP000005435">
    <property type="component" value="Chromosome"/>
</dbReference>
<keyword evidence="3" id="KW-1185">Reference proteome</keyword>
<organism evidence="2 3">
    <name type="scientific">Acetivibrio clariflavus (strain DSM 19732 / NBRC 101661 / EBR45)</name>
    <name type="common">Clostridium clariflavum</name>
    <dbReference type="NCBI Taxonomy" id="720554"/>
    <lineage>
        <taxon>Bacteria</taxon>
        <taxon>Bacillati</taxon>
        <taxon>Bacillota</taxon>
        <taxon>Clostridia</taxon>
        <taxon>Eubacteriales</taxon>
        <taxon>Oscillospiraceae</taxon>
        <taxon>Acetivibrio</taxon>
    </lineage>
</organism>
<evidence type="ECO:0000259" key="1">
    <source>
        <dbReference type="Pfam" id="PF04991"/>
    </source>
</evidence>
<dbReference type="Pfam" id="PF04991">
    <property type="entry name" value="LicD"/>
    <property type="match status" value="1"/>
</dbReference>
<dbReference type="AlphaFoldDB" id="G8LXI4"/>
<sequence>MKYKNSEVNIEDVQKVQLEMLLELDRICRKNDIKYQLFSGTLLGAIRHKGFIPWDDDIDVCMLRKDYEKFIECCKTDLKSDYFLQYYKSDKKSILQFAKLRKNNTIFTNATYQDSGMHNGIYIDIFPMDNVKPDTLMGKLQPKLFNLLYIISCSRIKKRALHAKFFPNRCIRLIFYYILKIVPKSVLDMMMQKILCMYAKEDTKYVNHLTNGASKERLAKFIRERETFYNTELAEFEGYMFPVPSNYHDVLTRHYGDYMKLPPEDQRYPHHGIIEINLDTSKK</sequence>